<gene>
    <name evidence="1" type="ORF">GTS_46310</name>
</gene>
<sequence length="103" mass="11727">MVAPVARPAPPTREGVVPVRLRTLLGRRKGPDPYAELRPLRLRIVFRVCAGSCGQTTWMPAQDTLCRDCRRRRDRCRAWQRDRRGRGGENTAARLARALHALI</sequence>
<keyword evidence="2" id="KW-1185">Reference proteome</keyword>
<comment type="caution">
    <text evidence="1">The sequence shown here is derived from an EMBL/GenBank/DDBJ whole genome shotgun (WGS) entry which is preliminary data.</text>
</comment>
<evidence type="ECO:0000313" key="1">
    <source>
        <dbReference type="EMBL" id="GDY32998.1"/>
    </source>
</evidence>
<protein>
    <submittedName>
        <fullName evidence="1">Uncharacterized protein</fullName>
    </submittedName>
</protein>
<name>A0A4D4JEB7_9PSEU</name>
<accession>A0A4D4JEB7</accession>
<organism evidence="1 2">
    <name type="scientific">Gandjariella thermophila</name>
    <dbReference type="NCBI Taxonomy" id="1931992"/>
    <lineage>
        <taxon>Bacteria</taxon>
        <taxon>Bacillati</taxon>
        <taxon>Actinomycetota</taxon>
        <taxon>Actinomycetes</taxon>
        <taxon>Pseudonocardiales</taxon>
        <taxon>Pseudonocardiaceae</taxon>
        <taxon>Gandjariella</taxon>
    </lineage>
</organism>
<dbReference type="Proteomes" id="UP000298860">
    <property type="component" value="Unassembled WGS sequence"/>
</dbReference>
<dbReference type="EMBL" id="BJFL01000032">
    <property type="protein sequence ID" value="GDY32998.1"/>
    <property type="molecule type" value="Genomic_DNA"/>
</dbReference>
<evidence type="ECO:0000313" key="2">
    <source>
        <dbReference type="Proteomes" id="UP000298860"/>
    </source>
</evidence>
<dbReference type="AlphaFoldDB" id="A0A4D4JEB7"/>
<reference evidence="2" key="1">
    <citation type="submission" date="2019-04" db="EMBL/GenBank/DDBJ databases">
        <title>Draft genome sequence of Pseudonocardiaceae bacterium SL3-2-4.</title>
        <authorList>
            <person name="Ningsih F."/>
            <person name="Yokota A."/>
            <person name="Sakai Y."/>
            <person name="Nanatani K."/>
            <person name="Yabe S."/>
            <person name="Oetari A."/>
            <person name="Sjamsuridzal W."/>
        </authorList>
    </citation>
    <scope>NUCLEOTIDE SEQUENCE [LARGE SCALE GENOMIC DNA]</scope>
    <source>
        <strain evidence="2">SL3-2-4</strain>
    </source>
</reference>
<proteinExistence type="predicted"/>